<name>A0A6N0JDL2_ACHDE</name>
<evidence type="ECO:0000313" key="2">
    <source>
        <dbReference type="EMBL" id="QKQ51080.1"/>
    </source>
</evidence>
<dbReference type="Proteomes" id="UP000509782">
    <property type="component" value="Chromosome"/>
</dbReference>
<gene>
    <name evidence="1" type="ORF">FOC81_00125</name>
    <name evidence="2" type="ORF">FOC81_31920</name>
</gene>
<sequence length="94" mass="10419">MNHDHDDSDIERWLNEGGVQFPTFVELLDPGVLDEGERRVIACLGAAILSIWHEVPTDIRRMVLQGALSTATYDAALLKGKVAMFLRGRQGSLN</sequence>
<reference evidence="1 3" key="1">
    <citation type="submission" date="2020-05" db="EMBL/GenBank/DDBJ databases">
        <title>FDA dAtabase for Regulatory Grade micrObial Sequences (FDA-ARGOS): Supporting development and validation of Infectious Disease Dx tests.</title>
        <authorList>
            <person name="Sproer C."/>
            <person name="Gronow S."/>
            <person name="Severitt S."/>
            <person name="Schroder I."/>
            <person name="Tallon L."/>
            <person name="Sadzewicz L."/>
            <person name="Zhao X."/>
            <person name="Vavikolanu K."/>
            <person name="Mehta A."/>
            <person name="Aluvathingal J."/>
            <person name="Nadendla S."/>
            <person name="Myers T."/>
            <person name="Yan Y."/>
            <person name="Sichtig H."/>
        </authorList>
    </citation>
    <scope>NUCLEOTIDE SEQUENCE [LARGE SCALE GENOMIC DNA]</scope>
    <source>
        <strain evidence="1 3">FDAARGOS_787</strain>
    </source>
</reference>
<dbReference type="AlphaFoldDB" id="A0A6N0JDL2"/>
<proteinExistence type="predicted"/>
<protein>
    <submittedName>
        <fullName evidence="1">Uncharacterized protein</fullName>
    </submittedName>
</protein>
<dbReference type="EMBL" id="CP054569">
    <property type="protein sequence ID" value="QKQ51080.1"/>
    <property type="molecule type" value="Genomic_DNA"/>
</dbReference>
<evidence type="ECO:0000313" key="3">
    <source>
        <dbReference type="Proteomes" id="UP000509782"/>
    </source>
</evidence>
<accession>A0A6N0JDL2</accession>
<dbReference type="RefSeq" id="WP_174715488.1">
    <property type="nucleotide sequence ID" value="NZ_CP054569.1"/>
</dbReference>
<organism evidence="1 3">
    <name type="scientific">Achromobacter denitrificans</name>
    <name type="common">Alcaligenes denitrificans</name>
    <dbReference type="NCBI Taxonomy" id="32002"/>
    <lineage>
        <taxon>Bacteria</taxon>
        <taxon>Pseudomonadati</taxon>
        <taxon>Pseudomonadota</taxon>
        <taxon>Betaproteobacteria</taxon>
        <taxon>Burkholderiales</taxon>
        <taxon>Alcaligenaceae</taxon>
        <taxon>Achromobacter</taxon>
    </lineage>
</organism>
<dbReference type="EMBL" id="CP054569">
    <property type="protein sequence ID" value="QKQ45201.1"/>
    <property type="molecule type" value="Genomic_DNA"/>
</dbReference>
<evidence type="ECO:0000313" key="1">
    <source>
        <dbReference type="EMBL" id="QKQ45201.1"/>
    </source>
</evidence>